<gene>
    <name evidence="3" type="primary">mtnP</name>
    <name evidence="5" type="ORF">PPSIR1_07340</name>
</gene>
<comment type="function">
    <text evidence="3">Catalyzes the reversible phosphorylation of S-methyl-5'-thioadenosine (MTA) to adenine and 5-methylthioribose-1-phosphate. Involved in the breakdown of MTA, a major by-product of polyamine biosynthesis. Responsible for the first step in the methionine salvage pathway after MTA has been generated from S-adenosylmethionine. Has broad substrate specificity with 6-aminopurine nucleosides as preferred substrates.</text>
</comment>
<keyword evidence="3" id="KW-0660">Purine salvage</keyword>
<feature type="binding site" evidence="3">
    <location>
        <begin position="44"/>
        <end position="45"/>
    </location>
    <ligand>
        <name>phosphate</name>
        <dbReference type="ChEBI" id="CHEBI:43474"/>
    </ligand>
</feature>
<evidence type="ECO:0000313" key="6">
    <source>
        <dbReference type="Proteomes" id="UP000005801"/>
    </source>
</evidence>
<name>A6GCK9_9BACT</name>
<dbReference type="UniPathway" id="UPA00904">
    <property type="reaction ID" value="UER00873"/>
</dbReference>
<dbReference type="STRING" id="391625.PPSIR1_07340"/>
<dbReference type="GO" id="GO:0019509">
    <property type="term" value="P:L-methionine salvage from methylthioadenosine"/>
    <property type="evidence" value="ECO:0007669"/>
    <property type="project" value="UniProtKB-UniRule"/>
</dbReference>
<dbReference type="InterPro" id="IPR035994">
    <property type="entry name" value="Nucleoside_phosphorylase_sf"/>
</dbReference>
<feature type="binding site" evidence="3">
    <location>
        <begin position="204"/>
        <end position="206"/>
    </location>
    <ligand>
        <name>substrate</name>
    </ligand>
</feature>
<reference evidence="5 6" key="1">
    <citation type="submission" date="2007-06" db="EMBL/GenBank/DDBJ databases">
        <authorList>
            <person name="Shimkets L."/>
            <person name="Ferriera S."/>
            <person name="Johnson J."/>
            <person name="Kravitz S."/>
            <person name="Beeson K."/>
            <person name="Sutton G."/>
            <person name="Rogers Y.-H."/>
            <person name="Friedman R."/>
            <person name="Frazier M."/>
            <person name="Venter J.C."/>
        </authorList>
    </citation>
    <scope>NUCLEOTIDE SEQUENCE [LARGE SCALE GENOMIC DNA]</scope>
    <source>
        <strain evidence="5 6">SIR-1</strain>
    </source>
</reference>
<comment type="catalytic activity">
    <reaction evidence="3">
        <text>S-methyl-5'-thioadenosine + phosphate = 5-(methylsulfanyl)-alpha-D-ribose 1-phosphate + adenine</text>
        <dbReference type="Rhea" id="RHEA:11852"/>
        <dbReference type="ChEBI" id="CHEBI:16708"/>
        <dbReference type="ChEBI" id="CHEBI:17509"/>
        <dbReference type="ChEBI" id="CHEBI:43474"/>
        <dbReference type="ChEBI" id="CHEBI:58533"/>
        <dbReference type="EC" id="2.4.2.28"/>
    </reaction>
</comment>
<dbReference type="GO" id="GO:0005829">
    <property type="term" value="C:cytosol"/>
    <property type="evidence" value="ECO:0007669"/>
    <property type="project" value="TreeGrafter"/>
</dbReference>
<sequence>MDELEEVEVRTLETPFGAPSGPFTVGKLPRGEGREPLTCVFVSRHGPGHLALPGELNYRANIWGLKQLGVTHLLAASAVGSLREAIVPGHAVVPDQLIDRTKHRETTFFGGGCVAHVQFGDPMDAGLRDKVLEAAEAVIATDDEAELHRDGTLLVMEGPAFSTRAESELYRSWGCDIIGMTALPEAKLAREAEMAYALLATATDYDCWHLSEEEVTVDAVIAIMKANVARVRKIILELATRLPESCEELPWPRALAGALITDPTKIPPATRVSLELIVGHYLSA</sequence>
<dbReference type="Gene3D" id="3.40.50.1580">
    <property type="entry name" value="Nucleoside phosphorylase domain"/>
    <property type="match status" value="1"/>
</dbReference>
<dbReference type="eggNOG" id="COG0005">
    <property type="taxonomic scope" value="Bacteria"/>
</dbReference>
<dbReference type="Pfam" id="PF01048">
    <property type="entry name" value="PNP_UDP_1"/>
    <property type="match status" value="1"/>
</dbReference>
<dbReference type="Proteomes" id="UP000005801">
    <property type="component" value="Unassembled WGS sequence"/>
</dbReference>
<protein>
    <recommendedName>
        <fullName evidence="3">S-methyl-5'-thioadenosine phosphorylase</fullName>
        <ecNumber evidence="3">2.4.2.28</ecNumber>
    </recommendedName>
    <alternativeName>
        <fullName evidence="3">5'-methylthioadenosine phosphorylase</fullName>
        <shortName evidence="3">MTA phosphorylase</shortName>
        <shortName evidence="3">MTAP</shortName>
    </alternativeName>
</protein>
<dbReference type="PANTHER" id="PTHR42679:SF2">
    <property type="entry name" value="S-METHYL-5'-THIOADENOSINE PHOSPHORYLASE"/>
    <property type="match status" value="1"/>
</dbReference>
<proteinExistence type="inferred from homology"/>
<comment type="caution">
    <text evidence="3">Lacks conserved residue(s) required for the propagation of feature annotation.</text>
</comment>
<feature type="binding site" evidence="3">
    <location>
        <begin position="77"/>
        <end position="78"/>
    </location>
    <ligand>
        <name>phosphate</name>
        <dbReference type="ChEBI" id="CHEBI:43474"/>
    </ligand>
</feature>
<feature type="binding site" evidence="3">
    <location>
        <position position="180"/>
    </location>
    <ligand>
        <name>substrate</name>
    </ligand>
</feature>
<dbReference type="AlphaFoldDB" id="A6GCK9"/>
<dbReference type="HAMAP" id="MF_01963">
    <property type="entry name" value="MTAP"/>
    <property type="match status" value="1"/>
</dbReference>
<comment type="similarity">
    <text evidence="3">Belongs to the PNP/MTAP phosphorylase family. MTAP subfamily.</text>
</comment>
<dbReference type="InterPro" id="IPR000845">
    <property type="entry name" value="Nucleoside_phosphorylase_d"/>
</dbReference>
<dbReference type="EC" id="2.4.2.28" evidence="3"/>
<comment type="pathway">
    <text evidence="3">Amino-acid biosynthesis; L-methionine biosynthesis via salvage pathway; S-methyl-5-thio-alpha-D-ribose 1-phosphate from S-methyl-5'-thioadenosine (phosphorylase route): step 1/1.</text>
</comment>
<comment type="subunit">
    <text evidence="3">Homohexamer. Dimer of a homotrimer.</text>
</comment>
<comment type="caution">
    <text evidence="5">The sequence shown here is derived from an EMBL/GenBank/DDBJ whole genome shotgun (WGS) entry which is preliminary data.</text>
</comment>
<evidence type="ECO:0000256" key="1">
    <source>
        <dbReference type="ARBA" id="ARBA00022676"/>
    </source>
</evidence>
<dbReference type="PANTHER" id="PTHR42679">
    <property type="entry name" value="S-METHYL-5'-THIOADENOSINE PHOSPHORYLASE"/>
    <property type="match status" value="1"/>
</dbReference>
<evidence type="ECO:0000313" key="5">
    <source>
        <dbReference type="EMBL" id="EDM76361.1"/>
    </source>
</evidence>
<evidence type="ECO:0000256" key="3">
    <source>
        <dbReference type="HAMAP-Rule" id="MF_01963"/>
    </source>
</evidence>
<dbReference type="GO" id="GO:0006166">
    <property type="term" value="P:purine ribonucleoside salvage"/>
    <property type="evidence" value="ECO:0007669"/>
    <property type="project" value="UniProtKB-KW"/>
</dbReference>
<dbReference type="GO" id="GO:0017061">
    <property type="term" value="F:S-methyl-5-thioadenosine phosphorylase activity"/>
    <property type="evidence" value="ECO:0007669"/>
    <property type="project" value="UniProtKB-UniRule"/>
</dbReference>
<dbReference type="InterPro" id="IPR010044">
    <property type="entry name" value="MTAP"/>
</dbReference>
<dbReference type="EMBL" id="ABCS01000066">
    <property type="protein sequence ID" value="EDM76361.1"/>
    <property type="molecule type" value="Genomic_DNA"/>
</dbReference>
<feature type="domain" description="Nucleoside phosphorylase" evidence="4">
    <location>
        <begin position="10"/>
        <end position="238"/>
    </location>
</feature>
<dbReference type="SUPFAM" id="SSF53167">
    <property type="entry name" value="Purine and uridine phosphorylases"/>
    <property type="match status" value="1"/>
</dbReference>
<dbReference type="CDD" id="cd09010">
    <property type="entry name" value="MTAP_SsMTAPII_like_MTIP"/>
    <property type="match status" value="1"/>
</dbReference>
<feature type="site" description="Important for substrate specificity" evidence="3">
    <location>
        <position position="217"/>
    </location>
</feature>
<organism evidence="5 6">
    <name type="scientific">Plesiocystis pacifica SIR-1</name>
    <dbReference type="NCBI Taxonomy" id="391625"/>
    <lineage>
        <taxon>Bacteria</taxon>
        <taxon>Pseudomonadati</taxon>
        <taxon>Myxococcota</taxon>
        <taxon>Polyangia</taxon>
        <taxon>Nannocystales</taxon>
        <taxon>Nannocystaceae</taxon>
        <taxon>Plesiocystis</taxon>
    </lineage>
</organism>
<evidence type="ECO:0000256" key="2">
    <source>
        <dbReference type="ARBA" id="ARBA00022679"/>
    </source>
</evidence>
<keyword evidence="2 3" id="KW-0808">Transferase</keyword>
<keyword evidence="1 3" id="KW-0328">Glycosyltransferase</keyword>
<evidence type="ECO:0000259" key="4">
    <source>
        <dbReference type="Pfam" id="PF01048"/>
    </source>
</evidence>
<feature type="site" description="Important for substrate specificity" evidence="3">
    <location>
        <position position="162"/>
    </location>
</feature>
<feature type="binding site" evidence="3">
    <location>
        <position position="181"/>
    </location>
    <ligand>
        <name>phosphate</name>
        <dbReference type="ChEBI" id="CHEBI:43474"/>
    </ligand>
</feature>
<keyword evidence="6" id="KW-1185">Reference proteome</keyword>
<accession>A6GCK9</accession>